<organism evidence="7 8">
    <name type="scientific">Aureobasidium melanogenum</name>
    <name type="common">Aureobasidium pullulans var. melanogenum</name>
    <dbReference type="NCBI Taxonomy" id="46634"/>
    <lineage>
        <taxon>Eukaryota</taxon>
        <taxon>Fungi</taxon>
        <taxon>Dikarya</taxon>
        <taxon>Ascomycota</taxon>
        <taxon>Pezizomycotina</taxon>
        <taxon>Dothideomycetes</taxon>
        <taxon>Dothideomycetidae</taxon>
        <taxon>Dothideales</taxon>
        <taxon>Saccotheciaceae</taxon>
        <taxon>Aureobasidium</taxon>
    </lineage>
</organism>
<dbReference type="AlphaFoldDB" id="A0A9P8G0E3"/>
<evidence type="ECO:0000256" key="2">
    <source>
        <dbReference type="ARBA" id="ARBA00022448"/>
    </source>
</evidence>
<dbReference type="GO" id="GO:0034727">
    <property type="term" value="P:piecemeal microautophagy of the nucleus"/>
    <property type="evidence" value="ECO:0007669"/>
    <property type="project" value="TreeGrafter"/>
</dbReference>
<reference evidence="7" key="1">
    <citation type="journal article" date="2021" name="J Fungi (Basel)">
        <title>Virulence traits and population genomics of the black yeast Aureobasidium melanogenum.</title>
        <authorList>
            <person name="Cernosa A."/>
            <person name="Sun X."/>
            <person name="Gostincar C."/>
            <person name="Fang C."/>
            <person name="Gunde-Cimerman N."/>
            <person name="Song Z."/>
        </authorList>
    </citation>
    <scope>NUCLEOTIDE SEQUENCE</scope>
    <source>
        <strain evidence="7">EXF-9298</strain>
    </source>
</reference>
<dbReference type="Gene3D" id="2.30.29.30">
    <property type="entry name" value="Pleckstrin-homology domain (PH domain)/Phosphotyrosine-binding domain (PTB)"/>
    <property type="match status" value="1"/>
</dbReference>
<dbReference type="GO" id="GO:0005886">
    <property type="term" value="C:plasma membrane"/>
    <property type="evidence" value="ECO:0007669"/>
    <property type="project" value="TreeGrafter"/>
</dbReference>
<dbReference type="GO" id="GO:0035621">
    <property type="term" value="P:ER to Golgi ceramide transport"/>
    <property type="evidence" value="ECO:0007669"/>
    <property type="project" value="TreeGrafter"/>
</dbReference>
<feature type="compositionally biased region" description="Polar residues" evidence="5">
    <location>
        <begin position="427"/>
        <end position="458"/>
    </location>
</feature>
<reference evidence="7" key="2">
    <citation type="submission" date="2021-08" db="EMBL/GenBank/DDBJ databases">
        <authorList>
            <person name="Gostincar C."/>
            <person name="Sun X."/>
            <person name="Song Z."/>
            <person name="Gunde-Cimerman N."/>
        </authorList>
    </citation>
    <scope>NUCLEOTIDE SEQUENCE</scope>
    <source>
        <strain evidence="7">EXF-9298</strain>
    </source>
</reference>
<dbReference type="CDD" id="cd13289">
    <property type="entry name" value="PH_Osh3p_yeast"/>
    <property type="match status" value="1"/>
</dbReference>
<gene>
    <name evidence="7" type="ORF">KCU98_g2789</name>
</gene>
<keyword evidence="2" id="KW-0813">Transport</keyword>
<dbReference type="FunFam" id="2.30.29.30:FF:000369">
    <property type="entry name" value="Oxysterol binding protein"/>
    <property type="match status" value="1"/>
</dbReference>
<evidence type="ECO:0000313" key="7">
    <source>
        <dbReference type="EMBL" id="KAG9988204.1"/>
    </source>
</evidence>
<dbReference type="GO" id="GO:0032541">
    <property type="term" value="C:cortical endoplasmic reticulum"/>
    <property type="evidence" value="ECO:0007669"/>
    <property type="project" value="TreeGrafter"/>
</dbReference>
<dbReference type="GO" id="GO:0006897">
    <property type="term" value="P:endocytosis"/>
    <property type="evidence" value="ECO:0007669"/>
    <property type="project" value="TreeGrafter"/>
</dbReference>
<dbReference type="FunFam" id="2.40.160.120:FF:000001">
    <property type="entry name" value="Oxysterol-binding protein"/>
    <property type="match status" value="1"/>
</dbReference>
<dbReference type="SMART" id="SM00233">
    <property type="entry name" value="PH"/>
    <property type="match status" value="1"/>
</dbReference>
<keyword evidence="4" id="KW-0446">Lipid-binding</keyword>
<sequence length="986" mass="107723">MENLQIHSRSYIVRWVHVNEGHSIGWSVQPHKKSINFGIFKHPGTKNGLAPGMPTSSSATLDPPPSAHSNDEPMNDGRKRRGSVAKHEASTVMEKLHSIGLRCVEWVGNCEADKVRVGTYDVAPGQGGMYGLVFDNTFSKTVSKTATLVLMTHPTNAPPKSRAQLKAQPSSSNLKNSPRISASPGASVESLGKELENTQAAKGPRSSFHQSLAPHDIHSGTLGKRRRKKGQGYARRFFSLDFTSGTLSYYRNSHASALRGAVPLSLVAVGCDSKTREFSVDSGAEVWHLRASNQKDFEEWKEALERASATAVSGPSTPAVFTQNKSPFSGASDAVTSIEWERAEEIVSRISGSRDALRRLAQDTDVKISPSVAVASPSASSVESSTNPFFADHDTASTTTSSERLPFWKRKPSTASKDAPGFKRKTSGQQLEVPNGSAATSHPTSPVPSYSNKQPHTASITMQETHERCLALLRDLDNVVNDFSALLAESKARRMPVNPNLLAPAASRLSIDSVSSQEFFDAEDAPSQLLSIRRSSEASHEDDQDFQDITSNGADSDTSSDVGDATEISNDTTTAAGQISLFPTKPVPLTSPLPKVSYRTTIPPPKQPPPSLIGFLRKNAGKDLSTVSMPVTANEPLSALQRLAEPFESVDLLHKASSLSSPDKALDRLVYVAAFAISNFASNRVKERAIRKPFNPMLGETYELIRPDLGFRFVSEKVCHRPVRMAFQADALDSAWSLSQSQQPTQKFWGKSAELNTEGKMRLVLHNVNGEKYSWTLATCFLRNVIAGEKYVEPVESMTIVNETTGSKAVATFKAGGIFSGRSEEVTTQFYNASSASPLGPTLVGKWTESLSRTDTGETVWTAGPLVPNAPKVYGYTSFAACLNQLDDTEKNTIAPTDSRLRPDQRALEDGKTDEAEALKARLEERQRARRKVLETHGVEWKPKFFDLVKGEEGDEEVWRLVGGKHGYWERRDKGDWKDVETVFET</sequence>
<keyword evidence="8" id="KW-1185">Reference proteome</keyword>
<feature type="region of interest" description="Disordered" evidence="5">
    <location>
        <begin position="46"/>
        <end position="87"/>
    </location>
</feature>
<dbReference type="Gene3D" id="3.30.70.3490">
    <property type="match status" value="1"/>
</dbReference>
<evidence type="ECO:0000256" key="4">
    <source>
        <dbReference type="ARBA" id="ARBA00023121"/>
    </source>
</evidence>
<feature type="domain" description="PH" evidence="6">
    <location>
        <begin position="215"/>
        <end position="309"/>
    </location>
</feature>
<dbReference type="InterPro" id="IPR000648">
    <property type="entry name" value="Oxysterol-bd"/>
</dbReference>
<protein>
    <recommendedName>
        <fullName evidence="6">PH domain-containing protein</fullName>
    </recommendedName>
</protein>
<feature type="region of interest" description="Disordered" evidence="5">
    <location>
        <begin position="533"/>
        <end position="586"/>
    </location>
</feature>
<feature type="compositionally biased region" description="Low complexity" evidence="5">
    <location>
        <begin position="372"/>
        <end position="385"/>
    </location>
</feature>
<feature type="non-terminal residue" evidence="7">
    <location>
        <position position="1"/>
    </location>
</feature>
<dbReference type="SUPFAM" id="SSF50729">
    <property type="entry name" value="PH domain-like"/>
    <property type="match status" value="1"/>
</dbReference>
<dbReference type="InterPro" id="IPR041680">
    <property type="entry name" value="PH_8"/>
</dbReference>
<evidence type="ECO:0000259" key="6">
    <source>
        <dbReference type="PROSITE" id="PS50003"/>
    </source>
</evidence>
<keyword evidence="3" id="KW-0445">Lipid transport</keyword>
<evidence type="ECO:0000256" key="1">
    <source>
        <dbReference type="ARBA" id="ARBA00008842"/>
    </source>
</evidence>
<comment type="caution">
    <text evidence="7">The sequence shown here is derived from an EMBL/GenBank/DDBJ whole genome shotgun (WGS) entry which is preliminary data.</text>
</comment>
<feature type="region of interest" description="Disordered" evidence="5">
    <location>
        <begin position="153"/>
        <end position="230"/>
    </location>
</feature>
<dbReference type="GO" id="GO:0032934">
    <property type="term" value="F:sterol binding"/>
    <property type="evidence" value="ECO:0007669"/>
    <property type="project" value="TreeGrafter"/>
</dbReference>
<dbReference type="GO" id="GO:0005829">
    <property type="term" value="C:cytosol"/>
    <property type="evidence" value="ECO:0007669"/>
    <property type="project" value="TreeGrafter"/>
</dbReference>
<dbReference type="Pfam" id="PF15409">
    <property type="entry name" value="PH_8"/>
    <property type="match status" value="1"/>
</dbReference>
<dbReference type="SUPFAM" id="SSF101576">
    <property type="entry name" value="Supernatant protein factor (SPF), C-terminal domain"/>
    <property type="match status" value="1"/>
</dbReference>
<feature type="compositionally biased region" description="Polar residues" evidence="5">
    <location>
        <begin position="167"/>
        <end position="180"/>
    </location>
</feature>
<dbReference type="EMBL" id="JAHFXS010000167">
    <property type="protein sequence ID" value="KAG9988204.1"/>
    <property type="molecule type" value="Genomic_DNA"/>
</dbReference>
<dbReference type="GO" id="GO:0006887">
    <property type="term" value="P:exocytosis"/>
    <property type="evidence" value="ECO:0007669"/>
    <property type="project" value="TreeGrafter"/>
</dbReference>
<dbReference type="InterPro" id="IPR011993">
    <property type="entry name" value="PH-like_dom_sf"/>
</dbReference>
<dbReference type="InterPro" id="IPR036598">
    <property type="entry name" value="GOLD_dom_sf"/>
</dbReference>
<dbReference type="InterPro" id="IPR037239">
    <property type="entry name" value="OSBP_sf"/>
</dbReference>
<evidence type="ECO:0000256" key="5">
    <source>
        <dbReference type="SAM" id="MobiDB-lite"/>
    </source>
</evidence>
<dbReference type="GO" id="GO:0030011">
    <property type="term" value="P:maintenance of cell polarity"/>
    <property type="evidence" value="ECO:0007669"/>
    <property type="project" value="TreeGrafter"/>
</dbReference>
<accession>A0A9P8G0E3</accession>
<dbReference type="GO" id="GO:0120009">
    <property type="term" value="P:intermembrane lipid transfer"/>
    <property type="evidence" value="ECO:0007669"/>
    <property type="project" value="UniProtKB-ARBA"/>
</dbReference>
<evidence type="ECO:0000256" key="3">
    <source>
        <dbReference type="ARBA" id="ARBA00023055"/>
    </source>
</evidence>
<proteinExistence type="inferred from homology"/>
<dbReference type="PANTHER" id="PTHR10972">
    <property type="entry name" value="OXYSTEROL-BINDING PROTEIN-RELATED"/>
    <property type="match status" value="1"/>
</dbReference>
<name>A0A9P8G0E3_AURME</name>
<evidence type="ECO:0000313" key="8">
    <source>
        <dbReference type="Proteomes" id="UP000729357"/>
    </source>
</evidence>
<comment type="similarity">
    <text evidence="1">Belongs to the OSBP family.</text>
</comment>
<dbReference type="Pfam" id="PF01237">
    <property type="entry name" value="Oxysterol_BP"/>
    <property type="match status" value="1"/>
</dbReference>
<dbReference type="PROSITE" id="PS50003">
    <property type="entry name" value="PH_DOMAIN"/>
    <property type="match status" value="1"/>
</dbReference>
<dbReference type="SUPFAM" id="SSF144000">
    <property type="entry name" value="Oxysterol-binding protein-like"/>
    <property type="match status" value="1"/>
</dbReference>
<dbReference type="GO" id="GO:0097038">
    <property type="term" value="C:perinuclear endoplasmic reticulum"/>
    <property type="evidence" value="ECO:0007669"/>
    <property type="project" value="TreeGrafter"/>
</dbReference>
<dbReference type="PANTHER" id="PTHR10972:SF203">
    <property type="entry name" value="OXYSTEROL-BINDING PROTEIN HOMOLOG 3"/>
    <property type="match status" value="1"/>
</dbReference>
<dbReference type="Gene3D" id="2.40.160.120">
    <property type="match status" value="1"/>
</dbReference>
<feature type="compositionally biased region" description="Polar residues" evidence="5">
    <location>
        <begin position="547"/>
        <end position="577"/>
    </location>
</feature>
<dbReference type="Proteomes" id="UP000729357">
    <property type="component" value="Unassembled WGS sequence"/>
</dbReference>
<dbReference type="InterPro" id="IPR001849">
    <property type="entry name" value="PH_domain"/>
</dbReference>
<feature type="region of interest" description="Disordered" evidence="5">
    <location>
        <begin position="372"/>
        <end position="458"/>
    </location>
</feature>